<dbReference type="EnsemblMetazoa" id="G33279.1">
    <property type="protein sequence ID" value="G33279.1:cds"/>
    <property type="gene ID" value="G33279"/>
</dbReference>
<organism evidence="2 3">
    <name type="scientific">Magallana gigas</name>
    <name type="common">Pacific oyster</name>
    <name type="synonym">Crassostrea gigas</name>
    <dbReference type="NCBI Taxonomy" id="29159"/>
    <lineage>
        <taxon>Eukaryota</taxon>
        <taxon>Metazoa</taxon>
        <taxon>Spiralia</taxon>
        <taxon>Lophotrochozoa</taxon>
        <taxon>Mollusca</taxon>
        <taxon>Bivalvia</taxon>
        <taxon>Autobranchia</taxon>
        <taxon>Pteriomorphia</taxon>
        <taxon>Ostreida</taxon>
        <taxon>Ostreoidea</taxon>
        <taxon>Ostreidae</taxon>
        <taxon>Magallana</taxon>
    </lineage>
</organism>
<reference evidence="2" key="1">
    <citation type="submission" date="2022-08" db="UniProtKB">
        <authorList>
            <consortium name="EnsemblMetazoa"/>
        </authorList>
    </citation>
    <scope>IDENTIFICATION</scope>
    <source>
        <strain evidence="2">05x7-T-G4-1.051#20</strain>
    </source>
</reference>
<accession>A0A8W8MJN5</accession>
<feature type="region of interest" description="Disordered" evidence="1">
    <location>
        <begin position="139"/>
        <end position="180"/>
    </location>
</feature>
<evidence type="ECO:0000256" key="1">
    <source>
        <dbReference type="SAM" id="MobiDB-lite"/>
    </source>
</evidence>
<proteinExistence type="predicted"/>
<dbReference type="AlphaFoldDB" id="A0A8W8MJN5"/>
<dbReference type="Proteomes" id="UP000005408">
    <property type="component" value="Unassembled WGS sequence"/>
</dbReference>
<evidence type="ECO:0000313" key="2">
    <source>
        <dbReference type="EnsemblMetazoa" id="G33279.1:cds"/>
    </source>
</evidence>
<feature type="region of interest" description="Disordered" evidence="1">
    <location>
        <begin position="22"/>
        <end position="68"/>
    </location>
</feature>
<feature type="compositionally biased region" description="Basic and acidic residues" evidence="1">
    <location>
        <begin position="139"/>
        <end position="153"/>
    </location>
</feature>
<feature type="compositionally biased region" description="Basic and acidic residues" evidence="1">
    <location>
        <begin position="55"/>
        <end position="68"/>
    </location>
</feature>
<keyword evidence="3" id="KW-1185">Reference proteome</keyword>
<protein>
    <submittedName>
        <fullName evidence="2">Uncharacterized protein</fullName>
    </submittedName>
</protein>
<evidence type="ECO:0000313" key="3">
    <source>
        <dbReference type="Proteomes" id="UP000005408"/>
    </source>
</evidence>
<sequence>MSSLSEKKVPYFVRQPTELNVAKRHDSRLSSVQSKRSKKEERSISAKSNSAVASSDKRFRPSSDEKVREVTEECTSNMICTQIREPLSRVAHWRISKRLLIEKNSSPATIEKAKKIYMKKHKSHFSDLIAETKKRMREQRMKLTKSSDGKDPGLESETETSVTQGQWGHRANLRGKGGGCPVGTGRGRGWDSVIRRRCCQ</sequence>
<name>A0A8W8MJN5_MAGGI</name>